<dbReference type="Gene3D" id="3.40.50.300">
    <property type="entry name" value="P-loop containing nucleotide triphosphate hydrolases"/>
    <property type="match status" value="1"/>
</dbReference>
<proteinExistence type="inferred from homology"/>
<comment type="subcellular location">
    <subcellularLocation>
        <location evidence="5 7">Cytoplasm</location>
    </subcellularLocation>
</comment>
<dbReference type="GO" id="GO:0005737">
    <property type="term" value="C:cytoplasm"/>
    <property type="evidence" value="ECO:0007669"/>
    <property type="project" value="UniProtKB-SubCell"/>
</dbReference>
<evidence type="ECO:0000313" key="9">
    <source>
        <dbReference type="Proteomes" id="UP000033870"/>
    </source>
</evidence>
<comment type="pathway">
    <text evidence="5">Purine metabolism; AMP biosynthesis via salvage pathway; AMP from ADP: step 1/1.</text>
</comment>
<comment type="caution">
    <text evidence="5">Lacks conserved residue(s) required for the propagation of feature annotation.</text>
</comment>
<dbReference type="CDD" id="cd01428">
    <property type="entry name" value="ADK"/>
    <property type="match status" value="1"/>
</dbReference>
<dbReference type="Pfam" id="PF00406">
    <property type="entry name" value="ADK"/>
    <property type="match status" value="1"/>
</dbReference>
<feature type="binding site" evidence="5">
    <location>
        <position position="219"/>
    </location>
    <ligand>
        <name>ATP</name>
        <dbReference type="ChEBI" id="CHEBI:30616"/>
    </ligand>
</feature>
<feature type="binding site" evidence="5">
    <location>
        <position position="52"/>
    </location>
    <ligand>
        <name>AMP</name>
        <dbReference type="ChEBI" id="CHEBI:456215"/>
    </ligand>
</feature>
<name>A0A0G1YG91_9BACT</name>
<dbReference type="PANTHER" id="PTHR23359">
    <property type="entry name" value="NUCLEOTIDE KINASE"/>
    <property type="match status" value="1"/>
</dbReference>
<keyword evidence="1 5" id="KW-0808">Transferase</keyword>
<dbReference type="EMBL" id="LCRX01000009">
    <property type="protein sequence ID" value="KKW42241.1"/>
    <property type="molecule type" value="Genomic_DNA"/>
</dbReference>
<comment type="caution">
    <text evidence="8">The sequence shown here is derived from an EMBL/GenBank/DDBJ whole genome shotgun (WGS) entry which is preliminary data.</text>
</comment>
<keyword evidence="4 5" id="KW-0418">Kinase</keyword>
<feature type="binding site" evidence="5">
    <location>
        <position position="179"/>
    </location>
    <ligand>
        <name>AMP</name>
        <dbReference type="ChEBI" id="CHEBI:456215"/>
    </ligand>
</feature>
<dbReference type="SUPFAM" id="SSF52540">
    <property type="entry name" value="P-loop containing nucleoside triphosphate hydrolases"/>
    <property type="match status" value="1"/>
</dbReference>
<feature type="binding site" evidence="5">
    <location>
        <begin position="26"/>
        <end position="31"/>
    </location>
    <ligand>
        <name>ATP</name>
        <dbReference type="ChEBI" id="CHEBI:30616"/>
    </ligand>
</feature>
<evidence type="ECO:0000256" key="4">
    <source>
        <dbReference type="ARBA" id="ARBA00022777"/>
    </source>
</evidence>
<comment type="subunit">
    <text evidence="5 7">Monomer.</text>
</comment>
<evidence type="ECO:0000313" key="8">
    <source>
        <dbReference type="EMBL" id="KKW42241.1"/>
    </source>
</evidence>
<dbReference type="AlphaFoldDB" id="A0A0G1YG91"/>
<evidence type="ECO:0000256" key="2">
    <source>
        <dbReference type="ARBA" id="ARBA00022727"/>
    </source>
</evidence>
<dbReference type="GO" id="GO:0004017">
    <property type="term" value="F:AMP kinase activity"/>
    <property type="evidence" value="ECO:0007669"/>
    <property type="project" value="UniProtKB-UniRule"/>
</dbReference>
<keyword evidence="3 5" id="KW-0547">Nucleotide-binding</keyword>
<evidence type="ECO:0000256" key="7">
    <source>
        <dbReference type="RuleBase" id="RU003331"/>
    </source>
</evidence>
<keyword evidence="5" id="KW-0963">Cytoplasm</keyword>
<dbReference type="InterPro" id="IPR027417">
    <property type="entry name" value="P-loop_NTPase"/>
</dbReference>
<comment type="domain">
    <text evidence="5">Consists of three domains, a large central CORE domain and two small peripheral domains, NMPbind and LID, which undergo movements during catalysis. The LID domain closes over the site of phosphoryl transfer upon ATP binding. Assembling and dissambling the active center during each catalytic cycle provides an effective means to prevent ATP hydrolysis.</text>
</comment>
<evidence type="ECO:0000256" key="1">
    <source>
        <dbReference type="ARBA" id="ARBA00022679"/>
    </source>
</evidence>
<feature type="binding site" evidence="5">
    <location>
        <position position="47"/>
    </location>
    <ligand>
        <name>AMP</name>
        <dbReference type="ChEBI" id="CHEBI:456215"/>
    </ligand>
</feature>
<dbReference type="GO" id="GO:0005524">
    <property type="term" value="F:ATP binding"/>
    <property type="evidence" value="ECO:0007669"/>
    <property type="project" value="UniProtKB-UniRule"/>
</dbReference>
<protein>
    <recommendedName>
        <fullName evidence="5 7">Adenylate kinase</fullName>
        <shortName evidence="5">AK</shortName>
        <ecNumber evidence="5 7">2.7.4.3</ecNumber>
    </recommendedName>
    <alternativeName>
        <fullName evidence="5">ATP-AMP transphosphorylase</fullName>
    </alternativeName>
    <alternativeName>
        <fullName evidence="5">ATP:AMP phosphotransferase</fullName>
    </alternativeName>
    <alternativeName>
        <fullName evidence="5">Adenylate monophosphate kinase</fullName>
    </alternativeName>
</protein>
<dbReference type="EC" id="2.7.4.3" evidence="5 7"/>
<feature type="binding site" evidence="5">
    <location>
        <begin position="75"/>
        <end position="77"/>
    </location>
    <ligand>
        <name>AMP</name>
        <dbReference type="ChEBI" id="CHEBI:456215"/>
    </ligand>
</feature>
<reference evidence="8 9" key="1">
    <citation type="journal article" date="2015" name="Nature">
        <title>rRNA introns, odd ribosomes, and small enigmatic genomes across a large radiation of phyla.</title>
        <authorList>
            <person name="Brown C.T."/>
            <person name="Hug L.A."/>
            <person name="Thomas B.C."/>
            <person name="Sharon I."/>
            <person name="Castelle C.J."/>
            <person name="Singh A."/>
            <person name="Wilkins M.J."/>
            <person name="Williams K.H."/>
            <person name="Banfield J.F."/>
        </authorList>
    </citation>
    <scope>NUCLEOTIDE SEQUENCE [LARGE SCALE GENOMIC DNA]</scope>
</reference>
<dbReference type="PRINTS" id="PR00094">
    <property type="entry name" value="ADENYLTKNASE"/>
</dbReference>
<accession>A0A0G1YG91</accession>
<feature type="binding site" evidence="5">
    <location>
        <position position="190"/>
    </location>
    <ligand>
        <name>AMP</name>
        <dbReference type="ChEBI" id="CHEBI:456215"/>
    </ligand>
</feature>
<gene>
    <name evidence="5" type="primary">adk</name>
    <name evidence="8" type="ORF">UY92_C0009G0045</name>
</gene>
<dbReference type="PATRIC" id="fig|1619044.3.peg.700"/>
<dbReference type="Proteomes" id="UP000033870">
    <property type="component" value="Unassembled WGS sequence"/>
</dbReference>
<dbReference type="UniPathway" id="UPA00588">
    <property type="reaction ID" value="UER00649"/>
</dbReference>
<evidence type="ECO:0000256" key="6">
    <source>
        <dbReference type="RuleBase" id="RU003330"/>
    </source>
</evidence>
<keyword evidence="5 7" id="KW-0067">ATP-binding</keyword>
<organism evidence="8 9">
    <name type="scientific">Candidatus Magasanikbacteria bacterium GW2011_GWA2_56_11</name>
    <dbReference type="NCBI Taxonomy" id="1619044"/>
    <lineage>
        <taxon>Bacteria</taxon>
        <taxon>Candidatus Magasanikiibacteriota</taxon>
    </lineage>
</organism>
<dbReference type="STRING" id="1619044.UY92_C0009G0045"/>
<comment type="similarity">
    <text evidence="5 6">Belongs to the adenylate kinase family.</text>
</comment>
<dbReference type="HAMAP" id="MF_00235">
    <property type="entry name" value="Adenylate_kinase_Adk"/>
    <property type="match status" value="1"/>
</dbReference>
<comment type="function">
    <text evidence="5">Catalyzes the reversible transfer of the terminal phosphate group between ATP and AMP. Plays an important role in cellular energy homeostasis and in adenine nucleotide metabolism.</text>
</comment>
<dbReference type="GO" id="GO:0044209">
    <property type="term" value="P:AMP salvage"/>
    <property type="evidence" value="ECO:0007669"/>
    <property type="project" value="UniProtKB-UniRule"/>
</dbReference>
<comment type="catalytic activity">
    <reaction evidence="5 7">
        <text>AMP + ATP = 2 ADP</text>
        <dbReference type="Rhea" id="RHEA:12973"/>
        <dbReference type="ChEBI" id="CHEBI:30616"/>
        <dbReference type="ChEBI" id="CHEBI:456215"/>
        <dbReference type="ChEBI" id="CHEBI:456216"/>
        <dbReference type="EC" id="2.7.4.3"/>
    </reaction>
</comment>
<evidence type="ECO:0000256" key="3">
    <source>
        <dbReference type="ARBA" id="ARBA00022741"/>
    </source>
</evidence>
<feature type="binding site" evidence="5">
    <location>
        <position position="147"/>
    </location>
    <ligand>
        <name>ATP</name>
        <dbReference type="ChEBI" id="CHEBI:30616"/>
    </ligand>
</feature>
<evidence type="ECO:0000256" key="5">
    <source>
        <dbReference type="HAMAP-Rule" id="MF_00235"/>
    </source>
</evidence>
<sequence>MVAPLVFESSDCGFMKKIIMLMGVPGSGKGTQAKRLAARYGYAHISTGDLLRALDLDPKADPEDKRQLAEMKAGRLVPAGLIYKLAFREIEKNLATGQGVVLDGAVRTVEQAREYQNFFREKRVESELVVIEIALDDETTFQRLTKRKVCAECGNIIPYSADNERKTVCDRCGGALMVRADDNPEAIRRRIAEQGNAALQPILDYYRELGVSRRVAGEKEIDEVALEIEEKLAE</sequence>
<keyword evidence="2 5" id="KW-0545">Nucleotide biosynthesis</keyword>
<feature type="binding site" evidence="5">
    <location>
        <position position="111"/>
    </location>
    <ligand>
        <name>AMP</name>
        <dbReference type="ChEBI" id="CHEBI:456215"/>
    </ligand>
</feature>
<dbReference type="InterPro" id="IPR000850">
    <property type="entry name" value="Adenylat/UMP-CMP_kin"/>
</dbReference>